<organism evidence="4 7">
    <name type="scientific">Rhizoctonia solani</name>
    <dbReference type="NCBI Taxonomy" id="456999"/>
    <lineage>
        <taxon>Eukaryota</taxon>
        <taxon>Fungi</taxon>
        <taxon>Dikarya</taxon>
        <taxon>Basidiomycota</taxon>
        <taxon>Agaricomycotina</taxon>
        <taxon>Agaricomycetes</taxon>
        <taxon>Cantharellales</taxon>
        <taxon>Ceratobasidiaceae</taxon>
        <taxon>Rhizoctonia</taxon>
    </lineage>
</organism>
<keyword evidence="6" id="KW-0449">Lipoprotein</keyword>
<dbReference type="EMBL" id="CP059673">
    <property type="protein sequence ID" value="QRW27493.1"/>
    <property type="molecule type" value="Genomic_DNA"/>
</dbReference>
<dbReference type="Proteomes" id="UP000663840">
    <property type="component" value="Unassembled WGS sequence"/>
</dbReference>
<evidence type="ECO:0000313" key="4">
    <source>
        <dbReference type="EMBL" id="CAE6407752.1"/>
    </source>
</evidence>
<dbReference type="PRINTS" id="PR01217">
    <property type="entry name" value="PRICHEXTENSN"/>
</dbReference>
<proteinExistence type="predicted"/>
<dbReference type="Proteomes" id="UP000650533">
    <property type="component" value="Chromosome 16"/>
</dbReference>
<dbReference type="CDD" id="cd22191">
    <property type="entry name" value="DPBB_RlpA_EXP_N-like"/>
    <property type="match status" value="1"/>
</dbReference>
<feature type="compositionally biased region" description="Basic and acidic residues" evidence="2">
    <location>
        <begin position="157"/>
        <end position="184"/>
    </location>
</feature>
<evidence type="ECO:0000256" key="2">
    <source>
        <dbReference type="SAM" id="MobiDB-lite"/>
    </source>
</evidence>
<feature type="compositionally biased region" description="Acidic residues" evidence="2">
    <location>
        <begin position="101"/>
        <end position="118"/>
    </location>
</feature>
<feature type="compositionally biased region" description="Low complexity" evidence="2">
    <location>
        <begin position="187"/>
        <end position="199"/>
    </location>
</feature>
<dbReference type="PANTHER" id="PTHR31836:SF24">
    <property type="entry name" value="RLPA-LIKE PROTEIN DOUBLE-PSI BETA-BARREL DOMAIN-CONTAINING PROTEIN"/>
    <property type="match status" value="1"/>
</dbReference>
<dbReference type="SUPFAM" id="SSF50685">
    <property type="entry name" value="Barwin-like endoglucanases"/>
    <property type="match status" value="1"/>
</dbReference>
<dbReference type="EMBL" id="JACYCC010000035">
    <property type="protein sequence ID" value="KAF8682895.1"/>
    <property type="molecule type" value="Genomic_DNA"/>
</dbReference>
<name>A0A8H2WVB1_9AGAM</name>
<dbReference type="AlphaFoldDB" id="A0A8H2WVB1"/>
<sequence length="312" mass="33087">MLSSFVTAVALAASISNVAAGPIRHASRGYAQDADILEDYTPYHIRYLALGCSGGHGSPFFEKCCHPLLRWQKLEDRPAECIPSPSASSSAVLAEPTASPIDEDPVPDYDDDCSEDEPTSAAPAPSPAPVTSSTYIAPEPTTPKPEPTSTSQPSSTKEPEPEPTKEPEPEPTTTKKPEPTKEPEPEPTSTKTTKSAEPEPTQGSGGGEVIEGGFATFFTQNNNAGACGDVHGDYDKVVALDYRRYGPLNQKSEHCGKFVQITNINNGKSVRAKVADACPSCVNGNCLDLSLGTFNAIATESEGMVPIKWTFV</sequence>
<dbReference type="PANTHER" id="PTHR31836">
    <property type="match status" value="1"/>
</dbReference>
<evidence type="ECO:0000256" key="1">
    <source>
        <dbReference type="ARBA" id="ARBA00022729"/>
    </source>
</evidence>
<feature type="signal peptide" evidence="3">
    <location>
        <begin position="1"/>
        <end position="20"/>
    </location>
</feature>
<reference evidence="4" key="3">
    <citation type="submission" date="2021-01" db="EMBL/GenBank/DDBJ databases">
        <authorList>
            <person name="Kaushik A."/>
        </authorList>
    </citation>
    <scope>NUCLEOTIDE SEQUENCE</scope>
    <source>
        <strain evidence="4">AG1-1A</strain>
    </source>
</reference>
<protein>
    <submittedName>
        <fullName evidence="5">Lytic transglycosylase</fullName>
    </submittedName>
    <submittedName>
        <fullName evidence="6">Rare lipoprotein A-like double-psi beta-barrel protein</fullName>
    </submittedName>
</protein>
<feature type="region of interest" description="Disordered" evidence="2">
    <location>
        <begin position="81"/>
        <end position="211"/>
    </location>
</feature>
<feature type="chain" id="PRO_5036265392" evidence="3">
    <location>
        <begin position="21"/>
        <end position="312"/>
    </location>
</feature>
<evidence type="ECO:0000313" key="6">
    <source>
        <dbReference type="EMBL" id="QRW27493.1"/>
    </source>
</evidence>
<dbReference type="Proteomes" id="UP000650582">
    <property type="component" value="Unassembled WGS sequence"/>
</dbReference>
<dbReference type="EMBL" id="CAJMWR010000912">
    <property type="protein sequence ID" value="CAE6407752.1"/>
    <property type="molecule type" value="Genomic_DNA"/>
</dbReference>
<feature type="compositionally biased region" description="Low complexity" evidence="2">
    <location>
        <begin position="119"/>
        <end position="134"/>
    </location>
</feature>
<gene>
    <name evidence="4" type="ORF">RDB_LOCUS41922</name>
    <name evidence="6" type="ORF">RhiXN_02088</name>
    <name evidence="5" type="ORF">RHS04_02292</name>
</gene>
<accession>A0A8H2WVB1</accession>
<dbReference type="Gene3D" id="2.40.40.10">
    <property type="entry name" value="RlpA-like domain"/>
    <property type="match status" value="1"/>
</dbReference>
<evidence type="ECO:0000256" key="3">
    <source>
        <dbReference type="SAM" id="SignalP"/>
    </source>
</evidence>
<evidence type="ECO:0000313" key="5">
    <source>
        <dbReference type="EMBL" id="KAF8682895.1"/>
    </source>
</evidence>
<evidence type="ECO:0000313" key="7">
    <source>
        <dbReference type="Proteomes" id="UP000663840"/>
    </source>
</evidence>
<keyword evidence="1 3" id="KW-0732">Signal</keyword>
<dbReference type="InterPro" id="IPR036908">
    <property type="entry name" value="RlpA-like_sf"/>
</dbReference>
<feature type="compositionally biased region" description="Low complexity" evidence="2">
    <location>
        <begin position="147"/>
        <end position="156"/>
    </location>
</feature>
<dbReference type="InterPro" id="IPR051477">
    <property type="entry name" value="Expansin_CellWall"/>
</dbReference>
<reference evidence="6" key="1">
    <citation type="submission" date="2020-05" db="EMBL/GenBank/DDBJ databases">
        <title>Evolutionary and genomic comparisons of hybrid uninucleate and nonhybrid Rhizoctonia fungi.</title>
        <authorList>
            <person name="Li C."/>
            <person name="Chen X."/>
        </authorList>
    </citation>
    <scope>NUCLEOTIDE SEQUENCE</scope>
    <source>
        <strain evidence="6">AG-1 IA</strain>
    </source>
</reference>
<reference evidence="5" key="2">
    <citation type="submission" date="2020-09" db="EMBL/GenBank/DDBJ databases">
        <title>Comparative genome analyses of four rice-infecting Rhizoctonia solani isolates reveal extensive enrichment of homogalacturonan modification genes.</title>
        <authorList>
            <person name="Lee D.-Y."/>
            <person name="Jeon J."/>
            <person name="Kim K.-T."/>
            <person name="Cheong K."/>
            <person name="Song H."/>
            <person name="Choi G."/>
            <person name="Ko J."/>
            <person name="Opiyo S.O."/>
            <person name="Zuo S."/>
            <person name="Madhav S."/>
            <person name="Lee Y.-H."/>
            <person name="Wang G.-L."/>
        </authorList>
    </citation>
    <scope>NUCLEOTIDE SEQUENCE</scope>
    <source>
        <strain evidence="5">AG1-IA YN-7</strain>
    </source>
</reference>